<dbReference type="SUPFAM" id="SSF51556">
    <property type="entry name" value="Metallo-dependent hydrolases"/>
    <property type="match status" value="1"/>
</dbReference>
<accession>A0AAW6YNH8</accession>
<protein>
    <submittedName>
        <fullName evidence="3">Amidohydrolase family protein</fullName>
    </submittedName>
</protein>
<comment type="caution">
    <text evidence="3">The sequence shown here is derived from an EMBL/GenBank/DDBJ whole genome shotgun (WGS) entry which is preliminary data.</text>
</comment>
<reference evidence="3" key="1">
    <citation type="submission" date="2023-05" db="EMBL/GenBank/DDBJ databases">
        <title>Cataloging the Phylogenetic Diversity of Human Bladder Bacteria.</title>
        <authorList>
            <person name="Du J."/>
        </authorList>
    </citation>
    <scope>NUCLEOTIDE SEQUENCE</scope>
    <source>
        <strain evidence="3">UMB0765</strain>
    </source>
</reference>
<evidence type="ECO:0000313" key="3">
    <source>
        <dbReference type="EMBL" id="MDK7294024.1"/>
    </source>
</evidence>
<feature type="non-terminal residue" evidence="3">
    <location>
        <position position="1"/>
    </location>
</feature>
<gene>
    <name evidence="3" type="ORF">QP487_11450</name>
</gene>
<dbReference type="InterPro" id="IPR032466">
    <property type="entry name" value="Metal_Hydrolase"/>
</dbReference>
<dbReference type="AlphaFoldDB" id="A0AAW6YNH8"/>
<proteinExistence type="predicted"/>
<dbReference type="EMBL" id="JASOPU010000068">
    <property type="protein sequence ID" value="MDK7294024.1"/>
    <property type="molecule type" value="Genomic_DNA"/>
</dbReference>
<evidence type="ECO:0000259" key="2">
    <source>
        <dbReference type="Pfam" id="PF12890"/>
    </source>
</evidence>
<organism evidence="3 4">
    <name type="scientific">Streptococcus pasteurianus</name>
    <dbReference type="NCBI Taxonomy" id="197614"/>
    <lineage>
        <taxon>Bacteria</taxon>
        <taxon>Bacillati</taxon>
        <taxon>Bacillota</taxon>
        <taxon>Bacilli</taxon>
        <taxon>Lactobacillales</taxon>
        <taxon>Streptococcaceae</taxon>
        <taxon>Streptococcus</taxon>
    </lineage>
</organism>
<feature type="non-terminal residue" evidence="3">
    <location>
        <position position="126"/>
    </location>
</feature>
<dbReference type="InterPro" id="IPR024403">
    <property type="entry name" value="DHOase_cat"/>
</dbReference>
<dbReference type="Pfam" id="PF12890">
    <property type="entry name" value="DHOase"/>
    <property type="match status" value="1"/>
</dbReference>
<name>A0AAW6YNH8_9STRE</name>
<feature type="domain" description="Dihydroorotase catalytic" evidence="2">
    <location>
        <begin position="2"/>
        <end position="122"/>
    </location>
</feature>
<dbReference type="RefSeq" id="WP_285362491.1">
    <property type="nucleotide sequence ID" value="NZ_JASOPU010000068.1"/>
</dbReference>
<evidence type="ECO:0000313" key="4">
    <source>
        <dbReference type="Proteomes" id="UP001237917"/>
    </source>
</evidence>
<dbReference type="Proteomes" id="UP001237917">
    <property type="component" value="Unassembled WGS sequence"/>
</dbReference>
<evidence type="ECO:0000256" key="1">
    <source>
        <dbReference type="ARBA" id="ARBA00022975"/>
    </source>
</evidence>
<sequence>KAAAHGGFTTVGAMPNVKPVPNTATLLSKMVVENHKKGVVHILQYAPLTKDENSDEILDYQALKEAGAFALSNDGFGVQNAETMYKAMQKAAVNNLIVAAHAQDDSLFNKGVINEGDKAEKFNLPA</sequence>
<dbReference type="Gene3D" id="3.20.20.140">
    <property type="entry name" value="Metal-dependent hydrolases"/>
    <property type="match status" value="1"/>
</dbReference>
<keyword evidence="1" id="KW-0665">Pyrimidine biosynthesis</keyword>